<dbReference type="GO" id="GO:0008137">
    <property type="term" value="F:NADH dehydrogenase (ubiquinone) activity"/>
    <property type="evidence" value="ECO:0007669"/>
    <property type="project" value="InterPro"/>
</dbReference>
<evidence type="ECO:0000256" key="8">
    <source>
        <dbReference type="ARBA" id="ARBA00023136"/>
    </source>
</evidence>
<dbReference type="InterPro" id="IPR050586">
    <property type="entry name" value="CPA3_Na-H_Antiporter_D"/>
</dbReference>
<dbReference type="EMBL" id="JAGHKT020000003">
    <property type="protein sequence ID" value="MCM5671746.1"/>
    <property type="molecule type" value="Genomic_DNA"/>
</dbReference>
<evidence type="ECO:0000256" key="2">
    <source>
        <dbReference type="ARBA" id="ARBA00005346"/>
    </source>
</evidence>
<keyword evidence="6 10" id="KW-1133">Transmembrane helix</keyword>
<comment type="subcellular location">
    <subcellularLocation>
        <location evidence="1">Cell membrane</location>
        <topology evidence="1">Multi-pass membrane protein</topology>
    </subcellularLocation>
    <subcellularLocation>
        <location evidence="9">Membrane</location>
        <topology evidence="9">Multi-pass membrane protein</topology>
    </subcellularLocation>
</comment>
<feature type="domain" description="NADH:quinone oxidoreductase/Mrp antiporter transmembrane" evidence="11">
    <location>
        <begin position="130"/>
        <end position="421"/>
    </location>
</feature>
<evidence type="ECO:0000256" key="4">
    <source>
        <dbReference type="ARBA" id="ARBA00022475"/>
    </source>
</evidence>
<feature type="transmembrane region" description="Helical" evidence="10">
    <location>
        <begin position="71"/>
        <end position="97"/>
    </location>
</feature>
<accession>A0A8X8KI57</accession>
<evidence type="ECO:0000256" key="7">
    <source>
        <dbReference type="ARBA" id="ARBA00023065"/>
    </source>
</evidence>
<evidence type="ECO:0000256" key="10">
    <source>
        <dbReference type="SAM" id="Phobius"/>
    </source>
</evidence>
<feature type="transmembrane region" description="Helical" evidence="10">
    <location>
        <begin position="338"/>
        <end position="355"/>
    </location>
</feature>
<comment type="caution">
    <text evidence="12">The sequence shown here is derived from an EMBL/GenBank/DDBJ whole genome shotgun (WGS) entry which is preliminary data.</text>
</comment>
<feature type="transmembrane region" description="Helical" evidence="10">
    <location>
        <begin position="33"/>
        <end position="51"/>
    </location>
</feature>
<dbReference type="PANTHER" id="PTHR42703:SF1">
    <property type="entry name" value="NA(+)_H(+) ANTIPORTER SUBUNIT D1"/>
    <property type="match status" value="1"/>
</dbReference>
<feature type="transmembrane region" description="Helical" evidence="10">
    <location>
        <begin position="452"/>
        <end position="477"/>
    </location>
</feature>
<sequence length="499" mass="55108">MIATNMVVLTLVIPIITAIILIFLGQRYPLKRAVTLIGLVLTLIVAMINLINVSKFGPLKVELGSWPAPYGIIFLLDTLGAMLIVTSIIITLLITIYSFSTAGIDRERYYFHFSIVFMLVGIIGAFTTGDIFNLFVFFEVFLMSSYALLVLGGTRIQLQETVKYLLINVVTSTFFVIAVAILYSIVGTLNMADISVKLNELSHSHQGLLSIVFILFIFVFATKAGVFPLYVWLPGSYYAPPFAIIAFFGALLTKVGVYAILRTLSLFFHNTMSFSHYTILFLALLTIIFGSIGAIAYYDIKKIILYNIMIAVGVILVGVAMMSKLGIMGAIYYTIHDMLVKTALFLIIGVMYQITKTSNLKSFGGLIKTYPILGWSFFIAALSLAGIPPFSGFYGKYFIVKAAFEKGFYISAIIVLLSSLIVLYSVIRIFLHGFFGEPKGYKLNNKVNVKQATIVSVIAVVITVLFGLSADALYPFISEAAKSFYDPNVYIKSVLGGRY</sequence>
<feature type="transmembrane region" description="Helical" evidence="10">
    <location>
        <begin position="109"/>
        <end position="126"/>
    </location>
</feature>
<feature type="transmembrane region" description="Helical" evidence="10">
    <location>
        <begin position="367"/>
        <end position="387"/>
    </location>
</feature>
<dbReference type="PRINTS" id="PR01437">
    <property type="entry name" value="NUOXDRDTASE4"/>
</dbReference>
<evidence type="ECO:0000259" key="11">
    <source>
        <dbReference type="Pfam" id="PF00361"/>
    </source>
</evidence>
<proteinExistence type="inferred from homology"/>
<organism evidence="12 13">
    <name type="scientific">Staphylococcus hominis</name>
    <dbReference type="NCBI Taxonomy" id="1290"/>
    <lineage>
        <taxon>Bacteria</taxon>
        <taxon>Bacillati</taxon>
        <taxon>Bacillota</taxon>
        <taxon>Bacilli</taxon>
        <taxon>Bacillales</taxon>
        <taxon>Staphylococcaceae</taxon>
        <taxon>Staphylococcus</taxon>
    </lineage>
</organism>
<keyword evidence="8 10" id="KW-0472">Membrane</keyword>
<feature type="transmembrane region" description="Helical" evidence="10">
    <location>
        <begin position="242"/>
        <end position="268"/>
    </location>
</feature>
<evidence type="ECO:0000256" key="6">
    <source>
        <dbReference type="ARBA" id="ARBA00022989"/>
    </source>
</evidence>
<feature type="transmembrane region" description="Helical" evidence="10">
    <location>
        <begin position="6"/>
        <end position="24"/>
    </location>
</feature>
<keyword evidence="13" id="KW-1185">Reference proteome</keyword>
<dbReference type="InterPro" id="IPR003918">
    <property type="entry name" value="NADH_UbQ_OxRdtase"/>
</dbReference>
<evidence type="ECO:0000256" key="3">
    <source>
        <dbReference type="ARBA" id="ARBA00022449"/>
    </source>
</evidence>
<dbReference type="PANTHER" id="PTHR42703">
    <property type="entry name" value="NADH DEHYDROGENASE"/>
    <property type="match status" value="1"/>
</dbReference>
<keyword evidence="5 9" id="KW-0812">Transmembrane</keyword>
<dbReference type="InterPro" id="IPR001750">
    <property type="entry name" value="ND/Mrp_TM"/>
</dbReference>
<keyword evidence="3" id="KW-0050">Antiport</keyword>
<name>A0A8X8KI57_STAHO</name>
<protein>
    <submittedName>
        <fullName evidence="12">Na+/H+ antiporter subunit D</fullName>
    </submittedName>
</protein>
<evidence type="ECO:0000256" key="9">
    <source>
        <dbReference type="RuleBase" id="RU000320"/>
    </source>
</evidence>
<feature type="transmembrane region" description="Helical" evidence="10">
    <location>
        <begin position="206"/>
        <end position="230"/>
    </location>
</feature>
<evidence type="ECO:0000256" key="5">
    <source>
        <dbReference type="ARBA" id="ARBA00022692"/>
    </source>
</evidence>
<dbReference type="NCBIfam" id="NF005818">
    <property type="entry name" value="PRK07691.1"/>
    <property type="match status" value="1"/>
</dbReference>
<dbReference type="Proteomes" id="UP000665944">
    <property type="component" value="Unassembled WGS sequence"/>
</dbReference>
<feature type="transmembrane region" description="Helical" evidence="10">
    <location>
        <begin position="305"/>
        <end position="332"/>
    </location>
</feature>
<reference evidence="12 13" key="1">
    <citation type="submission" date="2022-06" db="EMBL/GenBank/DDBJ databases">
        <title>Staphylococcus hominis ShoR14 genome sequence.</title>
        <authorList>
            <person name="Yeo C.C."/>
            <person name="Chew C.H."/>
            <person name="Che Hamzah A.M."/>
            <person name="Al-Trad E.I."/>
        </authorList>
    </citation>
    <scope>NUCLEOTIDE SEQUENCE [LARGE SCALE GENOMIC DNA]</scope>
    <source>
        <strain evidence="12 13">ShoR14</strain>
    </source>
</reference>
<evidence type="ECO:0000313" key="13">
    <source>
        <dbReference type="Proteomes" id="UP000665944"/>
    </source>
</evidence>
<feature type="transmembrane region" description="Helical" evidence="10">
    <location>
        <begin position="274"/>
        <end position="298"/>
    </location>
</feature>
<feature type="transmembrane region" description="Helical" evidence="10">
    <location>
        <begin position="164"/>
        <end position="186"/>
    </location>
</feature>
<evidence type="ECO:0000256" key="1">
    <source>
        <dbReference type="ARBA" id="ARBA00004651"/>
    </source>
</evidence>
<dbReference type="GO" id="GO:0015297">
    <property type="term" value="F:antiporter activity"/>
    <property type="evidence" value="ECO:0007669"/>
    <property type="project" value="UniProtKB-KW"/>
</dbReference>
<dbReference type="RefSeq" id="WP_017175852.1">
    <property type="nucleotide sequence ID" value="NZ_CAXOIK010000006.1"/>
</dbReference>
<dbReference type="Pfam" id="PF00361">
    <property type="entry name" value="Proton_antipo_M"/>
    <property type="match status" value="1"/>
</dbReference>
<feature type="transmembrane region" description="Helical" evidence="10">
    <location>
        <begin position="407"/>
        <end position="431"/>
    </location>
</feature>
<keyword evidence="3" id="KW-0813">Transport</keyword>
<dbReference type="GO" id="GO:0005886">
    <property type="term" value="C:plasma membrane"/>
    <property type="evidence" value="ECO:0007669"/>
    <property type="project" value="UniProtKB-SubCell"/>
</dbReference>
<gene>
    <name evidence="12" type="ORF">J7T32_003050</name>
</gene>
<keyword evidence="4" id="KW-1003">Cell membrane</keyword>
<feature type="transmembrane region" description="Helical" evidence="10">
    <location>
        <begin position="132"/>
        <end position="152"/>
    </location>
</feature>
<evidence type="ECO:0000313" key="12">
    <source>
        <dbReference type="EMBL" id="MCM5671746.1"/>
    </source>
</evidence>
<dbReference type="AlphaFoldDB" id="A0A8X8KI57"/>
<dbReference type="GO" id="GO:0042773">
    <property type="term" value="P:ATP synthesis coupled electron transport"/>
    <property type="evidence" value="ECO:0007669"/>
    <property type="project" value="InterPro"/>
</dbReference>
<comment type="similarity">
    <text evidence="2">Belongs to the CPA3 antiporters (TC 2.A.63) subunit D family.</text>
</comment>
<keyword evidence="7" id="KW-0406">Ion transport</keyword>